<comment type="cofactor">
    <cofactor evidence="3">
        <name>(R)-lipoate</name>
        <dbReference type="ChEBI" id="CHEBI:83088"/>
    </cofactor>
    <text evidence="3">Binds 1 lipoyl cofactor covalently.</text>
</comment>
<feature type="domain" description="Lipoyl-binding" evidence="5">
    <location>
        <begin position="23"/>
        <end position="105"/>
    </location>
</feature>
<keyword evidence="2 3" id="KW-0450">Lipoyl</keyword>
<evidence type="ECO:0000256" key="3">
    <source>
        <dbReference type="HAMAP-Rule" id="MF_00272"/>
    </source>
</evidence>
<dbReference type="InterPro" id="IPR000089">
    <property type="entry name" value="Biotin_lipoyl"/>
</dbReference>
<evidence type="ECO:0000256" key="2">
    <source>
        <dbReference type="ARBA" id="ARBA00022823"/>
    </source>
</evidence>
<dbReference type="EMBL" id="QNBE01000092">
    <property type="protein sequence ID" value="RKX69317.1"/>
    <property type="molecule type" value="Genomic_DNA"/>
</dbReference>
<dbReference type="Pfam" id="PF01597">
    <property type="entry name" value="GCV_H"/>
    <property type="match status" value="1"/>
</dbReference>
<dbReference type="InterPro" id="IPR033753">
    <property type="entry name" value="GCV_H/Fam206"/>
</dbReference>
<dbReference type="GO" id="GO:0005829">
    <property type="term" value="C:cytosol"/>
    <property type="evidence" value="ECO:0007669"/>
    <property type="project" value="TreeGrafter"/>
</dbReference>
<protein>
    <recommendedName>
        <fullName evidence="3">Glycine cleavage system H protein</fullName>
    </recommendedName>
</protein>
<dbReference type="InterPro" id="IPR011053">
    <property type="entry name" value="Single_hybrid_motif"/>
</dbReference>
<dbReference type="PROSITE" id="PS50968">
    <property type="entry name" value="BIOTINYL_LIPOYL"/>
    <property type="match status" value="1"/>
</dbReference>
<accession>A0A660SF75</accession>
<comment type="subunit">
    <text evidence="3">The glycine cleavage system is composed of four proteins: P, T, L and H.</text>
</comment>
<dbReference type="GO" id="GO:0005960">
    <property type="term" value="C:glycine cleavage complex"/>
    <property type="evidence" value="ECO:0007669"/>
    <property type="project" value="InterPro"/>
</dbReference>
<dbReference type="Proteomes" id="UP000268469">
    <property type="component" value="Unassembled WGS sequence"/>
</dbReference>
<dbReference type="NCBIfam" id="NF002270">
    <property type="entry name" value="PRK01202.1"/>
    <property type="match status" value="1"/>
</dbReference>
<dbReference type="PANTHER" id="PTHR11715">
    <property type="entry name" value="GLYCINE CLEAVAGE SYSTEM H PROTEIN"/>
    <property type="match status" value="1"/>
</dbReference>
<dbReference type="NCBIfam" id="TIGR00527">
    <property type="entry name" value="gcvH"/>
    <property type="match status" value="1"/>
</dbReference>
<evidence type="ECO:0000256" key="4">
    <source>
        <dbReference type="PIRSR" id="PIRSR617453-50"/>
    </source>
</evidence>
<dbReference type="Gene3D" id="2.40.50.100">
    <property type="match status" value="1"/>
</dbReference>
<dbReference type="GO" id="GO:0009249">
    <property type="term" value="P:protein lipoylation"/>
    <property type="evidence" value="ECO:0007669"/>
    <property type="project" value="TreeGrafter"/>
</dbReference>
<evidence type="ECO:0000256" key="1">
    <source>
        <dbReference type="ARBA" id="ARBA00009249"/>
    </source>
</evidence>
<dbReference type="CDD" id="cd06848">
    <property type="entry name" value="GCS_H"/>
    <property type="match status" value="1"/>
</dbReference>
<dbReference type="HAMAP" id="MF_00272">
    <property type="entry name" value="GcvH"/>
    <property type="match status" value="1"/>
</dbReference>
<evidence type="ECO:0000259" key="5">
    <source>
        <dbReference type="PROSITE" id="PS50968"/>
    </source>
</evidence>
<dbReference type="PANTHER" id="PTHR11715:SF3">
    <property type="entry name" value="GLYCINE CLEAVAGE SYSTEM H PROTEIN-RELATED"/>
    <property type="match status" value="1"/>
</dbReference>
<comment type="function">
    <text evidence="3">The glycine cleavage system catalyzes the degradation of glycine. The H protein shuttles the methylamine group of glycine from the P protein to the T protein.</text>
</comment>
<evidence type="ECO:0000313" key="6">
    <source>
        <dbReference type="EMBL" id="RKX69317.1"/>
    </source>
</evidence>
<dbReference type="GO" id="GO:0019464">
    <property type="term" value="P:glycine decarboxylation via glycine cleavage system"/>
    <property type="evidence" value="ECO:0007669"/>
    <property type="project" value="UniProtKB-UniRule"/>
</dbReference>
<dbReference type="InterPro" id="IPR002930">
    <property type="entry name" value="GCV_H"/>
</dbReference>
<proteinExistence type="inferred from homology"/>
<reference evidence="6 7" key="1">
    <citation type="submission" date="2018-06" db="EMBL/GenBank/DDBJ databases">
        <title>Extensive metabolic versatility and redundancy in microbially diverse, dynamic hydrothermal sediments.</title>
        <authorList>
            <person name="Dombrowski N."/>
            <person name="Teske A."/>
            <person name="Baker B.J."/>
        </authorList>
    </citation>
    <scope>NUCLEOTIDE SEQUENCE [LARGE SCALE GENOMIC DNA]</scope>
    <source>
        <strain evidence="6">B36_G15</strain>
    </source>
</reference>
<dbReference type="SUPFAM" id="SSF51230">
    <property type="entry name" value="Single hybrid motif"/>
    <property type="match status" value="1"/>
</dbReference>
<dbReference type="PROSITE" id="PS00189">
    <property type="entry name" value="LIPOYL"/>
    <property type="match status" value="1"/>
</dbReference>
<comment type="caution">
    <text evidence="6">The sequence shown here is derived from an EMBL/GenBank/DDBJ whole genome shotgun (WGS) entry which is preliminary data.</text>
</comment>
<name>A0A660SF75_UNCW3</name>
<gene>
    <name evidence="3 6" type="primary">gcvH</name>
    <name evidence="6" type="ORF">DRP53_08565</name>
</gene>
<dbReference type="InterPro" id="IPR017453">
    <property type="entry name" value="GCV_H_sub"/>
</dbReference>
<organism evidence="6 7">
    <name type="scientific">candidate division WOR-3 bacterium</name>
    <dbReference type="NCBI Taxonomy" id="2052148"/>
    <lineage>
        <taxon>Bacteria</taxon>
        <taxon>Bacteria division WOR-3</taxon>
    </lineage>
</organism>
<comment type="similarity">
    <text evidence="1 3">Belongs to the GcvH family.</text>
</comment>
<dbReference type="InterPro" id="IPR003016">
    <property type="entry name" value="2-oxoA_DH_lipoyl-BS"/>
</dbReference>
<dbReference type="AlphaFoldDB" id="A0A660SF75"/>
<sequence>MVKIPEDLKYTKDHEWIRVEGDVAVEGITDYAQSELSDIVMVELPEVGRVVKLGESIGVIEAVKAVADLYAAVSGEVVAVNEKIVATPQLINQDPYGEGWMVKIRMSNPSELDTILSSEDYQQLIGEKE</sequence>
<evidence type="ECO:0000313" key="7">
    <source>
        <dbReference type="Proteomes" id="UP000268469"/>
    </source>
</evidence>
<feature type="modified residue" description="N6-lipoyllysine" evidence="3 4">
    <location>
        <position position="64"/>
    </location>
</feature>